<feature type="transmembrane region" description="Helical" evidence="8">
    <location>
        <begin position="22"/>
        <end position="40"/>
    </location>
</feature>
<dbReference type="EMBL" id="FNRI01000010">
    <property type="protein sequence ID" value="SEA95235.1"/>
    <property type="molecule type" value="Genomic_DNA"/>
</dbReference>
<keyword evidence="4" id="KW-1278">Translocase</keyword>
<feature type="transmembrane region" description="Helical" evidence="8">
    <location>
        <begin position="135"/>
        <end position="153"/>
    </location>
</feature>
<keyword evidence="7" id="KW-0915">Sodium</keyword>
<dbReference type="STRING" id="1033731.SAMN05444145_1105"/>
<keyword evidence="3 8" id="KW-0812">Transmembrane</keyword>
<evidence type="ECO:0000256" key="8">
    <source>
        <dbReference type="SAM" id="Phobius"/>
    </source>
</evidence>
<proteinExistence type="predicted"/>
<evidence type="ECO:0000256" key="6">
    <source>
        <dbReference type="ARBA" id="ARBA00023136"/>
    </source>
</evidence>
<name>A0A1H4FDA7_9BACT</name>
<evidence type="ECO:0000256" key="7">
    <source>
        <dbReference type="PIRNR" id="PIRNR015658"/>
    </source>
</evidence>
<keyword evidence="7" id="KW-0406">Ion transport</keyword>
<evidence type="ECO:0000256" key="3">
    <source>
        <dbReference type="ARBA" id="ARBA00022692"/>
    </source>
</evidence>
<comment type="subcellular location">
    <subcellularLocation>
        <location evidence="1">Cell membrane</location>
        <topology evidence="1">Multi-pass membrane protein</topology>
    </subcellularLocation>
</comment>
<dbReference type="PIRSF" id="PIRSF015658">
    <property type="entry name" value="MmdB_OadB"/>
    <property type="match status" value="1"/>
</dbReference>
<keyword evidence="10" id="KW-1185">Reference proteome</keyword>
<dbReference type="RefSeq" id="WP_010265955.1">
    <property type="nucleotide sequence ID" value="NZ_CAEG01000017.1"/>
</dbReference>
<dbReference type="InterPro" id="IPR005661">
    <property type="entry name" value="OadB_MmdB"/>
</dbReference>
<evidence type="ECO:0000313" key="10">
    <source>
        <dbReference type="Proteomes" id="UP000183253"/>
    </source>
</evidence>
<feature type="transmembrane region" description="Helical" evidence="8">
    <location>
        <begin position="381"/>
        <end position="401"/>
    </location>
</feature>
<evidence type="ECO:0000256" key="5">
    <source>
        <dbReference type="ARBA" id="ARBA00022989"/>
    </source>
</evidence>
<keyword evidence="2 7" id="KW-1003">Cell membrane</keyword>
<dbReference type="GO" id="GO:0006814">
    <property type="term" value="P:sodium ion transport"/>
    <property type="evidence" value="ECO:0007669"/>
    <property type="project" value="UniProtKB-UniRule"/>
</dbReference>
<gene>
    <name evidence="9" type="ORF">SAMN05444145_1105</name>
</gene>
<feature type="transmembrane region" description="Helical" evidence="8">
    <location>
        <begin position="314"/>
        <end position="339"/>
    </location>
</feature>
<dbReference type="PANTHER" id="PTHR35806:SF1">
    <property type="entry name" value="OXALOACETATE DECARBOXYLASE BETA CHAIN 2"/>
    <property type="match status" value="1"/>
</dbReference>
<dbReference type="AlphaFoldDB" id="A0A1H4FDA7"/>
<evidence type="ECO:0000256" key="1">
    <source>
        <dbReference type="ARBA" id="ARBA00004651"/>
    </source>
</evidence>
<evidence type="ECO:0000256" key="4">
    <source>
        <dbReference type="ARBA" id="ARBA00022967"/>
    </source>
</evidence>
<feature type="transmembrane region" description="Helical" evidence="8">
    <location>
        <begin position="285"/>
        <end position="307"/>
    </location>
</feature>
<keyword evidence="7" id="KW-0813">Transport</keyword>
<protein>
    <submittedName>
        <fullName evidence="9">Oxaloacetate decarboxylase, beta subunit</fullName>
    </submittedName>
</protein>
<evidence type="ECO:0000313" key="9">
    <source>
        <dbReference type="EMBL" id="SEA95235.1"/>
    </source>
</evidence>
<keyword evidence="5 8" id="KW-1133">Transmembrane helix</keyword>
<dbReference type="OrthoDB" id="9783838at2"/>
<feature type="transmembrane region" description="Helical" evidence="8">
    <location>
        <begin position="108"/>
        <end position="128"/>
    </location>
</feature>
<feature type="transmembrane region" description="Helical" evidence="8">
    <location>
        <begin position="52"/>
        <end position="72"/>
    </location>
</feature>
<feature type="transmembrane region" description="Helical" evidence="8">
    <location>
        <begin position="239"/>
        <end position="265"/>
    </location>
</feature>
<evidence type="ECO:0000256" key="2">
    <source>
        <dbReference type="ARBA" id="ARBA00022475"/>
    </source>
</evidence>
<keyword evidence="6 7" id="KW-0472">Membrane</keyword>
<reference evidence="9 10" key="1">
    <citation type="submission" date="2016-10" db="EMBL/GenBank/DDBJ databases">
        <authorList>
            <person name="de Groot N.N."/>
        </authorList>
    </citation>
    <scope>NUCLEOTIDE SEQUENCE [LARGE SCALE GENOMIC DNA]</scope>
    <source>
        <strain evidence="9 10">DSM 25383</strain>
    </source>
</reference>
<accession>A0A1H4FDA7</accession>
<organism evidence="9 10">
    <name type="scientific">Alistipes timonensis JC136</name>
    <dbReference type="NCBI Taxonomy" id="1033731"/>
    <lineage>
        <taxon>Bacteria</taxon>
        <taxon>Pseudomonadati</taxon>
        <taxon>Bacteroidota</taxon>
        <taxon>Bacteroidia</taxon>
        <taxon>Bacteroidales</taxon>
        <taxon>Rikenellaceae</taxon>
        <taxon>Alistipes</taxon>
    </lineage>
</organism>
<sequence>MEKFDLGSIFQGISTLLQSDPAIMYSRIGLILLGILLVYLGRKGVLEPLVMIPMGLGMAAVNAGVLIFPGGAHGNLFLDPMVTDTDQLMNILQIDFLQPVYTFTFSNGLIACLIFMGIGTMLDINFLLAKPLQSMFLALCAELGTFAVLPIAYSMGLSPSDSASIAMVGGADGPMVLFTSLNLSKEIFVPITVVAYLYLGLTYGGYPYLVRAMVPKRLRAIKMKPARKPAKQYSPATKIAFAVVMCVILCLLFPVAAPLFFSLFIGVVIKESGLKHVNDFISGPMLYGSTFFLGILLGVLCDAHTLLDPTVLKLLVLGILALLISGIGGILGGYAMYFIKRGNFNPVIGIAAVSCVPTTAKVAQKIVSHDNPSSLVLPDALGANVTGVITSAIIAAIYVTVIPML</sequence>
<dbReference type="GO" id="GO:0005886">
    <property type="term" value="C:plasma membrane"/>
    <property type="evidence" value="ECO:0007669"/>
    <property type="project" value="UniProtKB-SubCell"/>
</dbReference>
<dbReference type="Proteomes" id="UP000183253">
    <property type="component" value="Unassembled WGS sequence"/>
</dbReference>
<dbReference type="NCBIfam" id="TIGR01109">
    <property type="entry name" value="Na_pump_decarbB"/>
    <property type="match status" value="1"/>
</dbReference>
<dbReference type="PANTHER" id="PTHR35806">
    <property type="entry name" value="OXALOACETATE DECARBOXYLASE BETA CHAIN 2"/>
    <property type="match status" value="1"/>
</dbReference>
<dbReference type="Pfam" id="PF03977">
    <property type="entry name" value="OAD_beta"/>
    <property type="match status" value="1"/>
</dbReference>
<dbReference type="GO" id="GO:0016829">
    <property type="term" value="F:lyase activity"/>
    <property type="evidence" value="ECO:0007669"/>
    <property type="project" value="InterPro"/>
</dbReference>
<feature type="transmembrane region" description="Helical" evidence="8">
    <location>
        <begin position="187"/>
        <end position="209"/>
    </location>
</feature>
<keyword evidence="7" id="KW-0739">Sodium transport</keyword>